<dbReference type="Pfam" id="PF13424">
    <property type="entry name" value="TPR_12"/>
    <property type="match status" value="1"/>
</dbReference>
<dbReference type="InterPro" id="IPR002182">
    <property type="entry name" value="NB-ARC"/>
</dbReference>
<dbReference type="Gene3D" id="3.40.50.300">
    <property type="entry name" value="P-loop containing nucleotide triphosphate hydrolases"/>
    <property type="match status" value="1"/>
</dbReference>
<dbReference type="InterPro" id="IPR053137">
    <property type="entry name" value="NLR-like"/>
</dbReference>
<dbReference type="Pfam" id="PF01048">
    <property type="entry name" value="PNP_UDP_1"/>
    <property type="match status" value="1"/>
</dbReference>
<dbReference type="InterPro" id="IPR011990">
    <property type="entry name" value="TPR-like_helical_dom_sf"/>
</dbReference>
<dbReference type="SUPFAM" id="SSF48452">
    <property type="entry name" value="TPR-like"/>
    <property type="match status" value="2"/>
</dbReference>
<proteinExistence type="predicted"/>
<dbReference type="GO" id="GO:0003824">
    <property type="term" value="F:catalytic activity"/>
    <property type="evidence" value="ECO:0007669"/>
    <property type="project" value="InterPro"/>
</dbReference>
<dbReference type="SUPFAM" id="SSF53167">
    <property type="entry name" value="Purine and uridine phosphorylases"/>
    <property type="match status" value="1"/>
</dbReference>
<dbReference type="Pfam" id="PF00931">
    <property type="entry name" value="NB-ARC"/>
    <property type="match status" value="1"/>
</dbReference>
<dbReference type="PANTHER" id="PTHR46082">
    <property type="entry name" value="ATP/GTP-BINDING PROTEIN-RELATED"/>
    <property type="match status" value="1"/>
</dbReference>
<feature type="domain" description="Nucleoside phosphorylase" evidence="2">
    <location>
        <begin position="11"/>
        <end position="155"/>
    </location>
</feature>
<feature type="domain" description="NB-ARC" evidence="1">
    <location>
        <begin position="380"/>
        <end position="543"/>
    </location>
</feature>
<sequence>MSNTPPNSAFRFAIVCALSLEYDAVHDSLDETWSEPTSTGGAGDPNRYTTGRMGKVPVVLLLLDGMGGVSAARAGATMHSTFPNLQFGLLVGICGAVPKYGNTEVLLGDIVVSKYVVQCDFGRQYPDGYRPKKTILDTLGRPSREVRSLNALLETRHLRKKLKAYTATCLSQLQQSLASTEDDGLYDYVGKEHDKLFESTYRHKHHGSRKCDICARCLGQLDPVCDKALTSTCSDLKCSRRYLVARHRLRPQDRADQEQSTIASSPIMHVGGMASANTVMKSAQHRDLIAERENTIGFEMEGAGLWDLFPSCLIVKGVCDYADAHKNKDWQQYAAAVAASATKAILQGFFEEAVAPQSKSVIHFIPFRENPNFTGRGAIIDELHKRLFIDGQNTVALVGLGGIGKTQIALQFAHQTTQKVESTSVLWLPAFSMAGYEQACSVLIARLKISHGATDDAKDTLKTYLESEQAGKWLFILDNADDETVTYGAASLQNGIRSFLPQNSNGKILVTTRKREIAVRLAGNQVIELPKMSFREARDLLQQLLIDPNKARDEQLRKLFKVLCYHPLAIAQAANYFNMNRTSIARYLSDYQESEEGMMELLGSGFDDDTHHNKSQSAVATTWLVSFKQIKENHPAAERLLSFISWIEPKAIPRSILPDMGTEQAKTQVIGTLEGYGFLSTRQDGDMLDMHPLVHTIVQRQVRSQGISKLERDTIFWHLYAVFPDGEWRNRYLWQQYLPHTLQAYQNLKEDEPGWSTKLGYKIACCLYDEARYPEAIAILERSVIVQRCLKEDDYLKCISQDKLAEIYIRCEQIDKAISLLEYVISNQSRSLPTDHREHLGSQDRLADAYTFKKQPAAAISILEYTTAIRFGSLPEDDLNLLAAQNRLAKAYLQDMQTDKAISILERIKDIQAKCLPQDHYWRLATHRQLGNAYVAVGRLEEGIELLELAVNMMSHCLPEDHSDRLCSEFDLAIAYSKTDDDRAKEAIKILERVVAVGSHCFAEDDADLRAFQRHLARQYGIHGRFEEAIEIMEHVVAIESYGLAENDDRRLGSRELLSWLREGHQSRERELRDYIRGSPVRPLIRAFQHQRLSDDDWPARG</sequence>
<dbReference type="PANTHER" id="PTHR46082:SF6">
    <property type="entry name" value="AAA+ ATPASE DOMAIN-CONTAINING PROTEIN-RELATED"/>
    <property type="match status" value="1"/>
</dbReference>
<keyword evidence="4" id="KW-1185">Reference proteome</keyword>
<protein>
    <recommendedName>
        <fullName evidence="5">Kinesin light chain</fullName>
    </recommendedName>
</protein>
<dbReference type="GO" id="GO:0043531">
    <property type="term" value="F:ADP binding"/>
    <property type="evidence" value="ECO:0007669"/>
    <property type="project" value="InterPro"/>
</dbReference>
<gene>
    <name evidence="3" type="ORF">CBYS24578_00007936</name>
</gene>
<dbReference type="Proteomes" id="UP000754883">
    <property type="component" value="Unassembled WGS sequence"/>
</dbReference>
<dbReference type="InterPro" id="IPR027417">
    <property type="entry name" value="P-loop_NTPase"/>
</dbReference>
<dbReference type="SUPFAM" id="SSF52540">
    <property type="entry name" value="P-loop containing nucleoside triphosphate hydrolases"/>
    <property type="match status" value="1"/>
</dbReference>
<reference evidence="3" key="1">
    <citation type="submission" date="2021-10" db="EMBL/GenBank/DDBJ databases">
        <authorList>
            <person name="Piombo E."/>
        </authorList>
    </citation>
    <scope>NUCLEOTIDE SEQUENCE</scope>
</reference>
<organism evidence="3 4">
    <name type="scientific">Clonostachys byssicola</name>
    <dbReference type="NCBI Taxonomy" id="160290"/>
    <lineage>
        <taxon>Eukaryota</taxon>
        <taxon>Fungi</taxon>
        <taxon>Dikarya</taxon>
        <taxon>Ascomycota</taxon>
        <taxon>Pezizomycotina</taxon>
        <taxon>Sordariomycetes</taxon>
        <taxon>Hypocreomycetidae</taxon>
        <taxon>Hypocreales</taxon>
        <taxon>Bionectriaceae</taxon>
        <taxon>Clonostachys</taxon>
    </lineage>
</organism>
<dbReference type="GO" id="GO:0009116">
    <property type="term" value="P:nucleoside metabolic process"/>
    <property type="evidence" value="ECO:0007669"/>
    <property type="project" value="InterPro"/>
</dbReference>
<dbReference type="OrthoDB" id="1658288at2759"/>
<dbReference type="InterPro" id="IPR000845">
    <property type="entry name" value="Nucleoside_phosphorylase_d"/>
</dbReference>
<dbReference type="EMBL" id="CABFNO020001405">
    <property type="protein sequence ID" value="CAG9986738.1"/>
    <property type="molecule type" value="Genomic_DNA"/>
</dbReference>
<evidence type="ECO:0000313" key="4">
    <source>
        <dbReference type="Proteomes" id="UP000754883"/>
    </source>
</evidence>
<name>A0A9N9UB54_9HYPO</name>
<dbReference type="Gene3D" id="1.25.40.10">
    <property type="entry name" value="Tetratricopeptide repeat domain"/>
    <property type="match status" value="2"/>
</dbReference>
<evidence type="ECO:0000313" key="3">
    <source>
        <dbReference type="EMBL" id="CAG9986738.1"/>
    </source>
</evidence>
<dbReference type="Gene3D" id="3.40.50.1580">
    <property type="entry name" value="Nucleoside phosphorylase domain"/>
    <property type="match status" value="1"/>
</dbReference>
<accession>A0A9N9UB54</accession>
<dbReference type="InterPro" id="IPR035994">
    <property type="entry name" value="Nucleoside_phosphorylase_sf"/>
</dbReference>
<evidence type="ECO:0000259" key="1">
    <source>
        <dbReference type="Pfam" id="PF00931"/>
    </source>
</evidence>
<comment type="caution">
    <text evidence="3">The sequence shown here is derived from an EMBL/GenBank/DDBJ whole genome shotgun (WGS) entry which is preliminary data.</text>
</comment>
<evidence type="ECO:0008006" key="5">
    <source>
        <dbReference type="Google" id="ProtNLM"/>
    </source>
</evidence>
<dbReference type="AlphaFoldDB" id="A0A9N9UB54"/>
<evidence type="ECO:0000259" key="2">
    <source>
        <dbReference type="Pfam" id="PF01048"/>
    </source>
</evidence>